<gene>
    <name evidence="2" type="ORF">WA026_012926</name>
</gene>
<name>A0AAW1TT03_9CUCU</name>
<keyword evidence="3" id="KW-1185">Reference proteome</keyword>
<organism evidence="2 3">
    <name type="scientific">Henosepilachna vigintioctopunctata</name>
    <dbReference type="NCBI Taxonomy" id="420089"/>
    <lineage>
        <taxon>Eukaryota</taxon>
        <taxon>Metazoa</taxon>
        <taxon>Ecdysozoa</taxon>
        <taxon>Arthropoda</taxon>
        <taxon>Hexapoda</taxon>
        <taxon>Insecta</taxon>
        <taxon>Pterygota</taxon>
        <taxon>Neoptera</taxon>
        <taxon>Endopterygota</taxon>
        <taxon>Coleoptera</taxon>
        <taxon>Polyphaga</taxon>
        <taxon>Cucujiformia</taxon>
        <taxon>Coccinelloidea</taxon>
        <taxon>Coccinellidae</taxon>
        <taxon>Epilachninae</taxon>
        <taxon>Epilachnini</taxon>
        <taxon>Henosepilachna</taxon>
    </lineage>
</organism>
<feature type="compositionally biased region" description="Polar residues" evidence="1">
    <location>
        <begin position="20"/>
        <end position="33"/>
    </location>
</feature>
<protein>
    <submittedName>
        <fullName evidence="2">Uncharacterized protein</fullName>
    </submittedName>
</protein>
<evidence type="ECO:0000313" key="2">
    <source>
        <dbReference type="EMBL" id="KAK9871548.1"/>
    </source>
</evidence>
<dbReference type="AlphaFoldDB" id="A0AAW1TT03"/>
<feature type="region of interest" description="Disordered" evidence="1">
    <location>
        <begin position="1"/>
        <end position="42"/>
    </location>
</feature>
<dbReference type="EMBL" id="JARQZJ010000006">
    <property type="protein sequence ID" value="KAK9871548.1"/>
    <property type="molecule type" value="Genomic_DNA"/>
</dbReference>
<evidence type="ECO:0000256" key="1">
    <source>
        <dbReference type="SAM" id="MobiDB-lite"/>
    </source>
</evidence>
<accession>A0AAW1TT03</accession>
<dbReference type="Proteomes" id="UP001431783">
    <property type="component" value="Unassembled WGS sequence"/>
</dbReference>
<sequence length="127" mass="14186">MHYPDDPTLALQVPHLPPIYSSSQTSSPNMQRPSKPRNSSRVRIQQIKKLKSGSVPLETPSSADVKEGFNGSENLICFKPKKIKPRIVLFDVPNTIDNDAFSTTLFSEISISLSNPRPKKYLCCNTQ</sequence>
<evidence type="ECO:0000313" key="3">
    <source>
        <dbReference type="Proteomes" id="UP001431783"/>
    </source>
</evidence>
<comment type="caution">
    <text evidence="2">The sequence shown here is derived from an EMBL/GenBank/DDBJ whole genome shotgun (WGS) entry which is preliminary data.</text>
</comment>
<reference evidence="2 3" key="1">
    <citation type="submission" date="2023-03" db="EMBL/GenBank/DDBJ databases">
        <title>Genome insight into feeding habits of ladybird beetles.</title>
        <authorList>
            <person name="Li H.-S."/>
            <person name="Huang Y.-H."/>
            <person name="Pang H."/>
        </authorList>
    </citation>
    <scope>NUCLEOTIDE SEQUENCE [LARGE SCALE GENOMIC DNA]</scope>
    <source>
        <strain evidence="2">SYSU_2023b</strain>
        <tissue evidence="2">Whole body</tissue>
    </source>
</reference>
<proteinExistence type="predicted"/>